<proteinExistence type="predicted"/>
<keyword evidence="1" id="KW-1133">Transmembrane helix</keyword>
<keyword evidence="1" id="KW-0812">Transmembrane</keyword>
<feature type="transmembrane region" description="Helical" evidence="1">
    <location>
        <begin position="6"/>
        <end position="25"/>
    </location>
</feature>
<dbReference type="AlphaFoldDB" id="A0A2P2N8Y6"/>
<sequence length="32" mass="3970">MHLQNVRIVNLNVILKVVLPMWLFLQWKHWIS</sequence>
<keyword evidence="1" id="KW-0472">Membrane</keyword>
<dbReference type="EMBL" id="GGEC01058444">
    <property type="protein sequence ID" value="MBX38928.1"/>
    <property type="molecule type" value="Transcribed_RNA"/>
</dbReference>
<evidence type="ECO:0000256" key="1">
    <source>
        <dbReference type="SAM" id="Phobius"/>
    </source>
</evidence>
<protein>
    <submittedName>
        <fullName evidence="2">Uncharacterized protein</fullName>
    </submittedName>
</protein>
<reference evidence="2" key="1">
    <citation type="submission" date="2018-02" db="EMBL/GenBank/DDBJ databases">
        <title>Rhizophora mucronata_Transcriptome.</title>
        <authorList>
            <person name="Meera S.P."/>
            <person name="Sreeshan A."/>
            <person name="Augustine A."/>
        </authorList>
    </citation>
    <scope>NUCLEOTIDE SEQUENCE</scope>
    <source>
        <tissue evidence="2">Leaf</tissue>
    </source>
</reference>
<evidence type="ECO:0000313" key="2">
    <source>
        <dbReference type="EMBL" id="MBX38928.1"/>
    </source>
</evidence>
<organism evidence="2">
    <name type="scientific">Rhizophora mucronata</name>
    <name type="common">Asiatic mangrove</name>
    <dbReference type="NCBI Taxonomy" id="61149"/>
    <lineage>
        <taxon>Eukaryota</taxon>
        <taxon>Viridiplantae</taxon>
        <taxon>Streptophyta</taxon>
        <taxon>Embryophyta</taxon>
        <taxon>Tracheophyta</taxon>
        <taxon>Spermatophyta</taxon>
        <taxon>Magnoliopsida</taxon>
        <taxon>eudicotyledons</taxon>
        <taxon>Gunneridae</taxon>
        <taxon>Pentapetalae</taxon>
        <taxon>rosids</taxon>
        <taxon>fabids</taxon>
        <taxon>Malpighiales</taxon>
        <taxon>Rhizophoraceae</taxon>
        <taxon>Rhizophora</taxon>
    </lineage>
</organism>
<accession>A0A2P2N8Y6</accession>
<name>A0A2P2N8Y6_RHIMU</name>